<keyword evidence="3" id="KW-1185">Reference proteome</keyword>
<sequence length="63" mass="6718">MRVELETIKAKVEELELENAALKEKLLQYEGPASGHEESQANSSAAPVAERGESDLAVAPDPA</sequence>
<protein>
    <submittedName>
        <fullName evidence="2">Uncharacterized protein</fullName>
    </submittedName>
</protein>
<evidence type="ECO:0000313" key="3">
    <source>
        <dbReference type="Proteomes" id="UP000502823"/>
    </source>
</evidence>
<comment type="caution">
    <text evidence="2">The sequence shown here is derived from an EMBL/GenBank/DDBJ whole genome shotgun (WGS) entry which is preliminary data.</text>
</comment>
<dbReference type="AlphaFoldDB" id="A0A6L2PKR4"/>
<dbReference type="InParanoid" id="A0A6L2PKR4"/>
<proteinExistence type="predicted"/>
<feature type="region of interest" description="Disordered" evidence="1">
    <location>
        <begin position="28"/>
        <end position="63"/>
    </location>
</feature>
<reference evidence="3" key="1">
    <citation type="submission" date="2020-01" db="EMBL/GenBank/DDBJ databases">
        <title>Draft genome sequence of the Termite Coptotermes fromosanus.</title>
        <authorList>
            <person name="Itakura S."/>
            <person name="Yosikawa Y."/>
            <person name="Umezawa K."/>
        </authorList>
    </citation>
    <scope>NUCLEOTIDE SEQUENCE [LARGE SCALE GENOMIC DNA]</scope>
</reference>
<dbReference type="Proteomes" id="UP000502823">
    <property type="component" value="Unassembled WGS sequence"/>
</dbReference>
<dbReference type="SUPFAM" id="SSF160459">
    <property type="entry name" value="BLRF2-like"/>
    <property type="match status" value="1"/>
</dbReference>
<gene>
    <name evidence="2" type="ORF">Cfor_12317</name>
</gene>
<evidence type="ECO:0000313" key="2">
    <source>
        <dbReference type="EMBL" id="GFG33139.1"/>
    </source>
</evidence>
<accession>A0A6L2PKR4</accession>
<organism evidence="2 3">
    <name type="scientific">Coptotermes formosanus</name>
    <name type="common">Formosan subterranean termite</name>
    <dbReference type="NCBI Taxonomy" id="36987"/>
    <lineage>
        <taxon>Eukaryota</taxon>
        <taxon>Metazoa</taxon>
        <taxon>Ecdysozoa</taxon>
        <taxon>Arthropoda</taxon>
        <taxon>Hexapoda</taxon>
        <taxon>Insecta</taxon>
        <taxon>Pterygota</taxon>
        <taxon>Neoptera</taxon>
        <taxon>Polyneoptera</taxon>
        <taxon>Dictyoptera</taxon>
        <taxon>Blattodea</taxon>
        <taxon>Blattoidea</taxon>
        <taxon>Termitoidae</taxon>
        <taxon>Rhinotermitidae</taxon>
        <taxon>Coptotermes</taxon>
    </lineage>
</organism>
<evidence type="ECO:0000256" key="1">
    <source>
        <dbReference type="SAM" id="MobiDB-lite"/>
    </source>
</evidence>
<name>A0A6L2PKR4_COPFO</name>
<dbReference type="EMBL" id="BLKM01008292">
    <property type="protein sequence ID" value="GFG33139.1"/>
    <property type="molecule type" value="Genomic_DNA"/>
</dbReference>